<dbReference type="InterPro" id="IPR002372">
    <property type="entry name" value="PQQ_rpt_dom"/>
</dbReference>
<dbReference type="SUPFAM" id="SSF50998">
    <property type="entry name" value="Quinoprotein alcohol dehydrogenase-like"/>
    <property type="match status" value="1"/>
</dbReference>
<comment type="caution">
    <text evidence="3">The sequence shown here is derived from an EMBL/GenBank/DDBJ whole genome shotgun (WGS) entry which is preliminary data.</text>
</comment>
<feature type="transmembrane region" description="Helical" evidence="1">
    <location>
        <begin position="6"/>
        <end position="24"/>
    </location>
</feature>
<organism evidence="3 4">
    <name type="scientific">Actinomadura miaoliensis</name>
    <dbReference type="NCBI Taxonomy" id="430685"/>
    <lineage>
        <taxon>Bacteria</taxon>
        <taxon>Bacillati</taxon>
        <taxon>Actinomycetota</taxon>
        <taxon>Actinomycetes</taxon>
        <taxon>Streptosporangiales</taxon>
        <taxon>Thermomonosporaceae</taxon>
        <taxon>Actinomadura</taxon>
    </lineage>
</organism>
<keyword evidence="1" id="KW-0472">Membrane</keyword>
<accession>A0ABP7X4V7</accession>
<sequence>MTLGLNLLLLISIIFVIATVRSRLRRSAKQLIAAGSAALLAFALGYWPADRAFGALRGRLLQVAWTTPSERPATTRAAGVWSDGPRVVRARFDRLIAYDVEQQASTWVHELPARVELCAMSRSTSGGVGLIGYGPAGTTCTTLAAIDLRTGRTLWTRSLGSRRFSASEGREADRIEISARAAVVAGDATVMAFAPRTGRPLWRWSVPGCTPRAVGNGPGGTVVLSGCGARGFTVSVLNPRTGRPLRRTAVTDAPEGQVRSAELVSAHPLLVKIGESGERGREVLHTFDETGRPRAAIPFDDQDGKIELEEHPGDFPLRPVRRFAVHGDTLLLVAEGDDHRTSDALVAYSPTTGERKWSRPQKRLAIKWIRLTGDRIEAPVSSSTGRHLRVRNFSLTGAKIGGDLTNDDQDIFFYSGALEPVTVGEFLVVVRADATKRYGGGPITALRPK</sequence>
<dbReference type="InterPro" id="IPR011047">
    <property type="entry name" value="Quinoprotein_ADH-like_sf"/>
</dbReference>
<keyword evidence="4" id="KW-1185">Reference proteome</keyword>
<evidence type="ECO:0000259" key="2">
    <source>
        <dbReference type="Pfam" id="PF13360"/>
    </source>
</evidence>
<feature type="transmembrane region" description="Helical" evidence="1">
    <location>
        <begin position="31"/>
        <end position="49"/>
    </location>
</feature>
<feature type="domain" description="Pyrrolo-quinoline quinone repeat" evidence="2">
    <location>
        <begin position="139"/>
        <end position="264"/>
    </location>
</feature>
<evidence type="ECO:0000256" key="1">
    <source>
        <dbReference type="SAM" id="Phobius"/>
    </source>
</evidence>
<proteinExistence type="predicted"/>
<evidence type="ECO:0000313" key="4">
    <source>
        <dbReference type="Proteomes" id="UP001500683"/>
    </source>
</evidence>
<dbReference type="Pfam" id="PF13360">
    <property type="entry name" value="PQQ_2"/>
    <property type="match status" value="1"/>
</dbReference>
<dbReference type="RefSeq" id="WP_344958870.1">
    <property type="nucleotide sequence ID" value="NZ_BAAAZG010000080.1"/>
</dbReference>
<dbReference type="Gene3D" id="2.130.10.10">
    <property type="entry name" value="YVTN repeat-like/Quinoprotein amine dehydrogenase"/>
    <property type="match status" value="1"/>
</dbReference>
<reference evidence="4" key="1">
    <citation type="journal article" date="2019" name="Int. J. Syst. Evol. Microbiol.">
        <title>The Global Catalogue of Microorganisms (GCM) 10K type strain sequencing project: providing services to taxonomists for standard genome sequencing and annotation.</title>
        <authorList>
            <consortium name="The Broad Institute Genomics Platform"/>
            <consortium name="The Broad Institute Genome Sequencing Center for Infectious Disease"/>
            <person name="Wu L."/>
            <person name="Ma J."/>
        </authorList>
    </citation>
    <scope>NUCLEOTIDE SEQUENCE [LARGE SCALE GENOMIC DNA]</scope>
    <source>
        <strain evidence="4">JCM 16702</strain>
    </source>
</reference>
<gene>
    <name evidence="3" type="ORF">GCM10022214_84200</name>
</gene>
<keyword evidence="1" id="KW-1133">Transmembrane helix</keyword>
<dbReference type="InterPro" id="IPR015943">
    <property type="entry name" value="WD40/YVTN_repeat-like_dom_sf"/>
</dbReference>
<keyword evidence="1" id="KW-0812">Transmembrane</keyword>
<dbReference type="Proteomes" id="UP001500683">
    <property type="component" value="Unassembled WGS sequence"/>
</dbReference>
<name>A0ABP7X4V7_9ACTN</name>
<dbReference type="EMBL" id="BAAAZG010000080">
    <property type="protein sequence ID" value="GAA4104685.1"/>
    <property type="molecule type" value="Genomic_DNA"/>
</dbReference>
<evidence type="ECO:0000313" key="3">
    <source>
        <dbReference type="EMBL" id="GAA4104685.1"/>
    </source>
</evidence>
<protein>
    <recommendedName>
        <fullName evidence="2">Pyrrolo-quinoline quinone repeat domain-containing protein</fullName>
    </recommendedName>
</protein>